<dbReference type="SMART" id="SM00369">
    <property type="entry name" value="LRR_TYP"/>
    <property type="match status" value="9"/>
</dbReference>
<evidence type="ECO:0000256" key="9">
    <source>
        <dbReference type="ARBA" id="ARBA00023136"/>
    </source>
</evidence>
<dbReference type="PANTHER" id="PTHR48063">
    <property type="entry name" value="LRR RECEPTOR-LIKE KINASE"/>
    <property type="match status" value="1"/>
</dbReference>
<feature type="domain" description="Leucine-rich repeat-containing N-terminal plant-type" evidence="14">
    <location>
        <begin position="31"/>
        <end position="73"/>
    </location>
</feature>
<accession>A0ABM0P174</accession>
<reference evidence="16" key="1">
    <citation type="journal article" date="2012" name="Nat. Commun.">
        <title>The genome of Prunus mume.</title>
        <authorList>
            <person name="Zhang Q."/>
            <person name="Chen W."/>
            <person name="Sun L."/>
            <person name="Zhao F."/>
            <person name="Huang B."/>
            <person name="Yang W."/>
            <person name="Tao Y."/>
            <person name="Wang J."/>
            <person name="Yuan Z."/>
            <person name="Fan G."/>
            <person name="Xing Z."/>
            <person name="Han C."/>
            <person name="Pan H."/>
            <person name="Zhong X."/>
            <person name="Shi W."/>
            <person name="Liang X."/>
            <person name="Du D."/>
            <person name="Sun F."/>
            <person name="Xu Z."/>
            <person name="Hao R."/>
            <person name="Lv T."/>
            <person name="Lv Y."/>
            <person name="Zheng Z."/>
            <person name="Sun M."/>
            <person name="Luo L."/>
            <person name="Cai M."/>
            <person name="Gao Y."/>
            <person name="Wang J."/>
            <person name="Yin Y."/>
            <person name="Xu X."/>
            <person name="Cheng T."/>
            <person name="Wang J."/>
        </authorList>
    </citation>
    <scope>NUCLEOTIDE SEQUENCE [LARGE SCALE GENOMIC DNA]</scope>
</reference>
<keyword evidence="5 12" id="KW-0812">Transmembrane</keyword>
<dbReference type="Pfam" id="PF23598">
    <property type="entry name" value="LRR_14"/>
    <property type="match status" value="1"/>
</dbReference>
<dbReference type="SUPFAM" id="SSF52047">
    <property type="entry name" value="RNI-like"/>
    <property type="match status" value="1"/>
</dbReference>
<feature type="signal peptide" evidence="13">
    <location>
        <begin position="1"/>
        <end position="28"/>
    </location>
</feature>
<dbReference type="RefSeq" id="XP_008232933.1">
    <property type="nucleotide sequence ID" value="XM_008234711.2"/>
</dbReference>
<evidence type="ECO:0000256" key="4">
    <source>
        <dbReference type="ARBA" id="ARBA00022614"/>
    </source>
</evidence>
<evidence type="ECO:0000313" key="16">
    <source>
        <dbReference type="Proteomes" id="UP000694861"/>
    </source>
</evidence>
<feature type="chain" id="PRO_5045351441" evidence="13">
    <location>
        <begin position="29"/>
        <end position="947"/>
    </location>
</feature>
<evidence type="ECO:0000256" key="6">
    <source>
        <dbReference type="ARBA" id="ARBA00022729"/>
    </source>
</evidence>
<dbReference type="GeneID" id="103332023"/>
<comment type="subcellular location">
    <subcellularLocation>
        <location evidence="1">Cell membrane</location>
        <topology evidence="1">Single-pass type I membrane protein</topology>
    </subcellularLocation>
</comment>
<dbReference type="Pfam" id="PF00560">
    <property type="entry name" value="LRR_1"/>
    <property type="match status" value="7"/>
</dbReference>
<keyword evidence="9 12" id="KW-0472">Membrane</keyword>
<keyword evidence="7" id="KW-0677">Repeat</keyword>
<protein>
    <submittedName>
        <fullName evidence="17">LRR receptor-like serine/threonine-protein kinase GSO1</fullName>
    </submittedName>
</protein>
<dbReference type="PROSITE" id="PS51450">
    <property type="entry name" value="LRR"/>
    <property type="match status" value="1"/>
</dbReference>
<dbReference type="Proteomes" id="UP000694861">
    <property type="component" value="Linkage group LG5"/>
</dbReference>
<evidence type="ECO:0000256" key="13">
    <source>
        <dbReference type="SAM" id="SignalP"/>
    </source>
</evidence>
<proteinExistence type="inferred from homology"/>
<feature type="transmembrane region" description="Helical" evidence="12">
    <location>
        <begin position="892"/>
        <end position="913"/>
    </location>
</feature>
<dbReference type="InterPro" id="IPR013210">
    <property type="entry name" value="LRR_N_plant-typ"/>
</dbReference>
<evidence type="ECO:0000259" key="15">
    <source>
        <dbReference type="Pfam" id="PF23598"/>
    </source>
</evidence>
<keyword evidence="6 13" id="KW-0732">Signal</keyword>
<dbReference type="InterPro" id="IPR003591">
    <property type="entry name" value="Leu-rich_rpt_typical-subtyp"/>
</dbReference>
<evidence type="ECO:0000256" key="3">
    <source>
        <dbReference type="ARBA" id="ARBA00022475"/>
    </source>
</evidence>
<dbReference type="InterPro" id="IPR055414">
    <property type="entry name" value="LRR_R13L4/SHOC2-like"/>
</dbReference>
<evidence type="ECO:0000256" key="1">
    <source>
        <dbReference type="ARBA" id="ARBA00004251"/>
    </source>
</evidence>
<keyword evidence="4" id="KW-0433">Leucine-rich repeat</keyword>
<keyword evidence="10" id="KW-0675">Receptor</keyword>
<feature type="domain" description="Disease resistance R13L4/SHOC-2-like LRR" evidence="15">
    <location>
        <begin position="85"/>
        <end position="300"/>
    </location>
</feature>
<organism evidence="16 17">
    <name type="scientific">Prunus mume</name>
    <name type="common">Japanese apricot</name>
    <name type="synonym">Armeniaca mume</name>
    <dbReference type="NCBI Taxonomy" id="102107"/>
    <lineage>
        <taxon>Eukaryota</taxon>
        <taxon>Viridiplantae</taxon>
        <taxon>Streptophyta</taxon>
        <taxon>Embryophyta</taxon>
        <taxon>Tracheophyta</taxon>
        <taxon>Spermatophyta</taxon>
        <taxon>Magnoliopsida</taxon>
        <taxon>eudicotyledons</taxon>
        <taxon>Gunneridae</taxon>
        <taxon>Pentapetalae</taxon>
        <taxon>rosids</taxon>
        <taxon>fabids</taxon>
        <taxon>Rosales</taxon>
        <taxon>Rosaceae</taxon>
        <taxon>Amygdaloideae</taxon>
        <taxon>Amygdaleae</taxon>
        <taxon>Prunus</taxon>
    </lineage>
</organism>
<evidence type="ECO:0000256" key="12">
    <source>
        <dbReference type="SAM" id="Phobius"/>
    </source>
</evidence>
<evidence type="ECO:0000256" key="2">
    <source>
        <dbReference type="ARBA" id="ARBA00009592"/>
    </source>
</evidence>
<dbReference type="SUPFAM" id="SSF52058">
    <property type="entry name" value="L domain-like"/>
    <property type="match status" value="2"/>
</dbReference>
<evidence type="ECO:0000256" key="5">
    <source>
        <dbReference type="ARBA" id="ARBA00022692"/>
    </source>
</evidence>
<name>A0ABM0P174_PRUMU</name>
<evidence type="ECO:0000313" key="17">
    <source>
        <dbReference type="RefSeq" id="XP_008232933.1"/>
    </source>
</evidence>
<evidence type="ECO:0000259" key="14">
    <source>
        <dbReference type="Pfam" id="PF08263"/>
    </source>
</evidence>
<keyword evidence="16" id="KW-1185">Reference proteome</keyword>
<gene>
    <name evidence="17" type="primary">LOC103332023</name>
</gene>
<keyword evidence="8 12" id="KW-1133">Transmembrane helix</keyword>
<dbReference type="InterPro" id="IPR032675">
    <property type="entry name" value="LRR_dom_sf"/>
</dbReference>
<evidence type="ECO:0000256" key="8">
    <source>
        <dbReference type="ARBA" id="ARBA00022989"/>
    </source>
</evidence>
<reference evidence="17" key="2">
    <citation type="submission" date="2025-08" db="UniProtKB">
        <authorList>
            <consortium name="RefSeq"/>
        </authorList>
    </citation>
    <scope>IDENTIFICATION</scope>
</reference>
<dbReference type="InterPro" id="IPR001611">
    <property type="entry name" value="Leu-rich_rpt"/>
</dbReference>
<keyword evidence="11" id="KW-0325">Glycoprotein</keyword>
<dbReference type="Pfam" id="PF08263">
    <property type="entry name" value="LRRNT_2"/>
    <property type="match status" value="1"/>
</dbReference>
<dbReference type="Pfam" id="PF13855">
    <property type="entry name" value="LRR_8"/>
    <property type="match status" value="1"/>
</dbReference>
<dbReference type="Gene3D" id="3.80.10.10">
    <property type="entry name" value="Ribonuclease Inhibitor"/>
    <property type="match status" value="5"/>
</dbReference>
<sequence>MVEARCCFKLLYAIVVVLLLHMSSPCIGCSQRDRQALLALKQGLVGDDGDRLLSWGREAQNKNCCQWEGVYCSSNQTGHVVKLDLEDQSLRGKISPELVKLQHLEYLNLRFNNLSGSQIPDFLGSLSNLTHLDLSSANFGGQIPNQLGNLTHLQYLNLGSYEDSVIGPRNSIHAQNLNWLPNLSGLKHLDLSYSNLSDVVGWLEAVNMLPKLTNLILRGCNLPPPIISSVSVMNSSKSLVHVDLYGNNLNSSIFQWLSGTHTNLVYLDLSVNHFRGSSIPAAFGNMSSLEYLIIYGSELEGGIPNSFAKLYRLRELDLGDNSLSGQLSDFVETSSKCAQMTLERLHISYNNISGSLPDLTNFLSLKHLEFWGNNLSGRIPESIGQMSKLETIDFGGNSLEGVVSETHFSKLSKLSILDLSSNSLLLNFSFDWIPPFQLRTMNLKSCKMWPSSFPKWLQTQKNYTHLDISGAGISDTFPSWFWNLSPKLMFMDISHNQMRGTVGNVRLEFAPHLNLSWNQLESPIPSILSHVSALDLSHNNFSGAASFLCATKDSNLTFLDLSSNHVSGELPDWWIHFKKLIFLDLSNNYLFGKIPTTMGYLFSIETLRLSNNKFVGELPSQLKNCTKLTLFDLGENNLSCSIPEWLGASLPNLAILILRGNQFYRSIPPQLCHLTSIQILDLSMNNISGTIPKCLNNLIVLAQKGNSSLTMEHIYMTQMGGGLLLGWIYDDEASLTWKGVRSKYKSTLGLVKGIDLSSNKLIGEIPSEITDLVGLVSLNLSRNQLTGQIPSRIGMLQELDFLDLSRNQINGRIPNSLSRIDRIGYLDLSENNLSGKIPIGTQLQSFSPSSYGGNPLLCGLPLLRTCDEEEKGPGQTVLVNQDDKDGLISQGFYISLGLGFAVGFWGVFGTLLFNRSCRYTYFNFWTCFTDWLYVKAEIIRQRMPNTR</sequence>
<keyword evidence="3" id="KW-1003">Cell membrane</keyword>
<evidence type="ECO:0000256" key="11">
    <source>
        <dbReference type="ARBA" id="ARBA00023180"/>
    </source>
</evidence>
<comment type="similarity">
    <text evidence="2">Belongs to the RLP family.</text>
</comment>
<dbReference type="PANTHER" id="PTHR48063:SF101">
    <property type="entry name" value="LRR RECEPTOR-LIKE SERINE_THREONINE-PROTEIN KINASE FLS2"/>
    <property type="match status" value="1"/>
</dbReference>
<dbReference type="InterPro" id="IPR046956">
    <property type="entry name" value="RLP23-like"/>
</dbReference>
<evidence type="ECO:0000256" key="10">
    <source>
        <dbReference type="ARBA" id="ARBA00023170"/>
    </source>
</evidence>
<evidence type="ECO:0000256" key="7">
    <source>
        <dbReference type="ARBA" id="ARBA00022737"/>
    </source>
</evidence>